<reference evidence="5" key="1">
    <citation type="journal article" date="2023" name="Comput. Struct. Biotechnol. J.">
        <title>Discovery of a novel marine Bacteroidetes with a rich repertoire of carbohydrate-active enzymes.</title>
        <authorList>
            <person name="Chen B."/>
            <person name="Liu G."/>
            <person name="Chen Q."/>
            <person name="Wang H."/>
            <person name="Liu L."/>
            <person name="Tang K."/>
        </authorList>
    </citation>
    <scope>NUCLEOTIDE SEQUENCE</scope>
    <source>
        <strain evidence="5">TK19036</strain>
    </source>
</reference>
<dbReference type="EMBL" id="CP120682">
    <property type="protein sequence ID" value="WKN39172.1"/>
    <property type="molecule type" value="Genomic_DNA"/>
</dbReference>
<dbReference type="SFLD" id="SFLDS00029">
    <property type="entry name" value="Radical_SAM"/>
    <property type="match status" value="1"/>
</dbReference>
<name>A0AA49GQN1_9BACT</name>
<keyword evidence="3" id="KW-0411">Iron-sulfur</keyword>
<evidence type="ECO:0000256" key="3">
    <source>
        <dbReference type="ARBA" id="ARBA00023014"/>
    </source>
</evidence>
<evidence type="ECO:0000259" key="4">
    <source>
        <dbReference type="SMART" id="SM00729"/>
    </source>
</evidence>
<dbReference type="GO" id="GO:0003824">
    <property type="term" value="F:catalytic activity"/>
    <property type="evidence" value="ECO:0007669"/>
    <property type="project" value="InterPro"/>
</dbReference>
<sequence length="350" mass="39840">MSDSYLSGRGAQSNPGNSFLSRQFTQEHWEGIDEDVYVSPQRQIIYDYPKNIISKSESPDIRMMYSINPYQGCEHGCIYCYARNSHEYWGFSAGIDFEQKIVVKPDAPRLLEAAFQRRSWRVAPIALSGNTDCYQPIERELKITQQLLQVFLKYGNPVGIITKNRLIERDLPLLKELASERLIHVYFSITTQDEQLRSKMEPRTASVAKRLATLEALSAAGVPCGAMIAPIIPSLNDHEIPSLVRQVAEAGALSVGYTVVRLNKTIGPLFKEWLTQNFPDRANKVWKQVQSLHGGQVHDSQWGRRIVGEGPISDHIAQLFKVSKQKYLDNRQMPAYDLSRFNRSGSYRLF</sequence>
<dbReference type="Gene3D" id="3.80.30.30">
    <property type="match status" value="1"/>
</dbReference>
<dbReference type="SUPFAM" id="SSF102114">
    <property type="entry name" value="Radical SAM enzymes"/>
    <property type="match status" value="1"/>
</dbReference>
<dbReference type="PANTHER" id="PTHR43432:SF3">
    <property type="entry name" value="SLR0285 PROTEIN"/>
    <property type="match status" value="1"/>
</dbReference>
<dbReference type="AlphaFoldDB" id="A0AA49GQN1"/>
<accession>A0AA49GQN1</accession>
<dbReference type="InterPro" id="IPR006638">
    <property type="entry name" value="Elp3/MiaA/NifB-like_rSAM"/>
</dbReference>
<dbReference type="NCBIfam" id="NF033668">
    <property type="entry name" value="rSAM_PA0069"/>
    <property type="match status" value="1"/>
</dbReference>
<proteinExistence type="predicted"/>
<dbReference type="InterPro" id="IPR007197">
    <property type="entry name" value="rSAM"/>
</dbReference>
<gene>
    <name evidence="5" type="ORF">K4G66_10730</name>
</gene>
<dbReference type="SFLD" id="SFLDG01084">
    <property type="entry name" value="Uncharacterised_Radical_SAM_Su"/>
    <property type="match status" value="1"/>
</dbReference>
<dbReference type="InterPro" id="IPR040086">
    <property type="entry name" value="MJ0683-like"/>
</dbReference>
<dbReference type="CDD" id="cd01335">
    <property type="entry name" value="Radical_SAM"/>
    <property type="match status" value="1"/>
</dbReference>
<evidence type="ECO:0000256" key="2">
    <source>
        <dbReference type="ARBA" id="ARBA00023004"/>
    </source>
</evidence>
<reference evidence="5" key="2">
    <citation type="journal article" date="2024" name="Antonie Van Leeuwenhoek">
        <title>Roseihalotalea indica gen. nov., sp. nov., a halophilic Bacteroidetes from mesopelagic Southwest Indian Ocean with higher carbohydrate metabolic potential.</title>
        <authorList>
            <person name="Chen B."/>
            <person name="Zhang M."/>
            <person name="Lin D."/>
            <person name="Ye J."/>
            <person name="Tang K."/>
        </authorList>
    </citation>
    <scope>NUCLEOTIDE SEQUENCE</scope>
    <source>
        <strain evidence="5">TK19036</strain>
    </source>
</reference>
<feature type="domain" description="Elp3/MiaA/NifB-like radical SAM core" evidence="4">
    <location>
        <begin position="61"/>
        <end position="288"/>
    </location>
</feature>
<dbReference type="GO" id="GO:0051536">
    <property type="term" value="F:iron-sulfur cluster binding"/>
    <property type="evidence" value="ECO:0007669"/>
    <property type="project" value="UniProtKB-KW"/>
</dbReference>
<protein>
    <submittedName>
        <fullName evidence="5">PA0069 family radical SAM protein</fullName>
    </submittedName>
</protein>
<dbReference type="PANTHER" id="PTHR43432">
    <property type="entry name" value="SLR0285 PROTEIN"/>
    <property type="match status" value="1"/>
</dbReference>
<dbReference type="SMART" id="SM00729">
    <property type="entry name" value="Elp3"/>
    <property type="match status" value="1"/>
</dbReference>
<evidence type="ECO:0000256" key="1">
    <source>
        <dbReference type="ARBA" id="ARBA00022723"/>
    </source>
</evidence>
<keyword evidence="1" id="KW-0479">Metal-binding</keyword>
<dbReference type="Pfam" id="PF04055">
    <property type="entry name" value="Radical_SAM"/>
    <property type="match status" value="1"/>
</dbReference>
<evidence type="ECO:0000313" key="5">
    <source>
        <dbReference type="EMBL" id="WKN39172.1"/>
    </source>
</evidence>
<dbReference type="GO" id="GO:0046872">
    <property type="term" value="F:metal ion binding"/>
    <property type="evidence" value="ECO:0007669"/>
    <property type="project" value="UniProtKB-KW"/>
</dbReference>
<dbReference type="InterPro" id="IPR058240">
    <property type="entry name" value="rSAM_sf"/>
</dbReference>
<organism evidence="5">
    <name type="scientific">Roseihalotalea indica</name>
    <dbReference type="NCBI Taxonomy" id="2867963"/>
    <lineage>
        <taxon>Bacteria</taxon>
        <taxon>Pseudomonadati</taxon>
        <taxon>Bacteroidota</taxon>
        <taxon>Cytophagia</taxon>
        <taxon>Cytophagales</taxon>
        <taxon>Catalimonadaceae</taxon>
        <taxon>Roseihalotalea</taxon>
    </lineage>
</organism>
<keyword evidence="2" id="KW-0408">Iron</keyword>